<organism evidence="5 6">
    <name type="scientific">Pectobacterium carotovorum</name>
    <name type="common">Erwinia carotovora</name>
    <dbReference type="NCBI Taxonomy" id="554"/>
    <lineage>
        <taxon>Bacteria</taxon>
        <taxon>Pseudomonadati</taxon>
        <taxon>Pseudomonadota</taxon>
        <taxon>Gammaproteobacteria</taxon>
        <taxon>Enterobacterales</taxon>
        <taxon>Pectobacteriaceae</taxon>
        <taxon>Pectobacterium</taxon>
    </lineage>
</organism>
<dbReference type="Pfam" id="PF08220">
    <property type="entry name" value="HTH_DeoR"/>
    <property type="match status" value="1"/>
</dbReference>
<name>A0A419B233_PECCA</name>
<dbReference type="PROSITE" id="PS00894">
    <property type="entry name" value="HTH_DEOR_1"/>
    <property type="match status" value="1"/>
</dbReference>
<dbReference type="InterPro" id="IPR036388">
    <property type="entry name" value="WH-like_DNA-bd_sf"/>
</dbReference>
<evidence type="ECO:0000313" key="5">
    <source>
        <dbReference type="EMBL" id="RJL55522.1"/>
    </source>
</evidence>
<gene>
    <name evidence="5" type="ORF">D5071_00760</name>
</gene>
<reference evidence="5 6" key="1">
    <citation type="submission" date="2018-09" db="EMBL/GenBank/DDBJ databases">
        <title>Phylogenetic diversity of Pectobacterium and Dickeya strains causing blackleg disease of potato in Morocco.</title>
        <authorList>
            <person name="Oulghazi S."/>
            <person name="Moumni M."/>
            <person name="Faure D."/>
        </authorList>
    </citation>
    <scope>NUCLEOTIDE SEQUENCE [LARGE SCALE GENOMIC DNA]</scope>
    <source>
        <strain evidence="5 6">S1.15.11.2D</strain>
    </source>
</reference>
<dbReference type="EMBL" id="QZDH01000003">
    <property type="protein sequence ID" value="RJL55522.1"/>
    <property type="molecule type" value="Genomic_DNA"/>
</dbReference>
<dbReference type="RefSeq" id="WP_119872540.1">
    <property type="nucleotide sequence ID" value="NZ_QZDH01000003.1"/>
</dbReference>
<protein>
    <submittedName>
        <fullName evidence="5">DeoR family transcriptional regulator</fullName>
    </submittedName>
</protein>
<dbReference type="PROSITE" id="PS51000">
    <property type="entry name" value="HTH_DEOR_2"/>
    <property type="match status" value="1"/>
</dbReference>
<evidence type="ECO:0000256" key="2">
    <source>
        <dbReference type="ARBA" id="ARBA00023125"/>
    </source>
</evidence>
<evidence type="ECO:0000313" key="6">
    <source>
        <dbReference type="Proteomes" id="UP000283655"/>
    </source>
</evidence>
<dbReference type="GO" id="GO:0003677">
    <property type="term" value="F:DNA binding"/>
    <property type="evidence" value="ECO:0007669"/>
    <property type="project" value="UniProtKB-KW"/>
</dbReference>
<dbReference type="GO" id="GO:0003700">
    <property type="term" value="F:DNA-binding transcription factor activity"/>
    <property type="evidence" value="ECO:0007669"/>
    <property type="project" value="InterPro"/>
</dbReference>
<evidence type="ECO:0000256" key="1">
    <source>
        <dbReference type="ARBA" id="ARBA00023015"/>
    </source>
</evidence>
<keyword evidence="3" id="KW-0804">Transcription</keyword>
<sequence>MTQADRRYDRLAVRLSLIISRLLAGETLSVRKLAAEFGVSTRTLRRDFRERLMYLDLEYRNGLCRLPEHHNPARHGQDVLMFVRQTGMGGVFPGLDNRLVNTLLDSGEDAPCLVWHPPQRGTPTLPGHFYRLTRAIGEQLRVTVLADGQRYDGLSPYRLICLYGEWYLVAESLGHLLVLPLHEIHGVTVSTESFQRRDDICHLTTQSGFITALPHFRFIHDVLTTFGTSPTT</sequence>
<accession>A0A419B233</accession>
<evidence type="ECO:0000256" key="3">
    <source>
        <dbReference type="ARBA" id="ARBA00023163"/>
    </source>
</evidence>
<feature type="domain" description="HTH deoR-type" evidence="4">
    <location>
        <begin position="11"/>
        <end position="66"/>
    </location>
</feature>
<comment type="caution">
    <text evidence="5">The sequence shown here is derived from an EMBL/GenBank/DDBJ whole genome shotgun (WGS) entry which is preliminary data.</text>
</comment>
<proteinExistence type="predicted"/>
<dbReference type="InterPro" id="IPR018356">
    <property type="entry name" value="Tscrpt_reg_HTH_DeoR_CS"/>
</dbReference>
<dbReference type="AlphaFoldDB" id="A0A419B233"/>
<keyword evidence="2" id="KW-0238">DNA-binding</keyword>
<keyword evidence="1" id="KW-0805">Transcription regulation</keyword>
<dbReference type="InterPro" id="IPR001034">
    <property type="entry name" value="DeoR_HTH"/>
</dbReference>
<dbReference type="Gene3D" id="1.10.10.10">
    <property type="entry name" value="Winged helix-like DNA-binding domain superfamily/Winged helix DNA-binding domain"/>
    <property type="match status" value="1"/>
</dbReference>
<evidence type="ECO:0000259" key="4">
    <source>
        <dbReference type="PROSITE" id="PS51000"/>
    </source>
</evidence>
<dbReference type="Proteomes" id="UP000283655">
    <property type="component" value="Unassembled WGS sequence"/>
</dbReference>